<dbReference type="InterPro" id="IPR051539">
    <property type="entry name" value="T4SS-coupling_protein"/>
</dbReference>
<keyword evidence="7" id="KW-0614">Plasmid</keyword>
<sequence length="588" mass="63064">MSGHPQRPPGAWESWALAAVCGMVLLIVLAVWGAGSLGDTITGHPVQPNPFGYVAELALGERAWPGTPATLALAGLGLLLLGVTVAAVVLVRRRRRRPESERRIAQAARLLAHPKDLPALSPAGVAASAARLRPSSRIDPRNPAQHGRLIGRTVVGDMPVRASHEDLGVHIWGPRTGKTTALTIPMLVEADGPAIATTNRRDLPDATRGPRRRRGHDFVFDLQQVAGEPQRFWYNPFRRIESISDAEVVAGHFVAGTRDADAKTDAYFDGSAESLLAACLLAAARDGGTLIDVYRWLGDASDDTPFRILERSGDDLVAVEVRSVLQAPEKQQAGVYDTALKLLRCLRNPDVLRWVTPPRSGGIPEFDPARFVTSTDTLYLLSNEGPGSAAPLVATLTEHVCHAAVRAAATRPLGRIDPPLTSILDEAANVCRWRDLPNLYSHFGGRGIVVETILQSWNQGVEAWGHGGMAKLWGAANVRTYGGGSADADWLRKMAEIAGEYDMHKISVSTDHSGRRSRSFQPTPKQKLPVDLLAAMPKGRALVLASGAPAFLAKTVPWWQGQHAEAIRTSLAEHDPGSTSTPAAAPAA</sequence>
<evidence type="ECO:0000256" key="4">
    <source>
        <dbReference type="ARBA" id="ARBA00022989"/>
    </source>
</evidence>
<geneLocation type="plasmid" evidence="8">
    <name>ppmurdsm45305</name>
</geneLocation>
<dbReference type="RefSeq" id="WP_146770961.1">
    <property type="nucleotide sequence ID" value="NZ_CM009984.1"/>
</dbReference>
<evidence type="ECO:0000256" key="5">
    <source>
        <dbReference type="ARBA" id="ARBA00023136"/>
    </source>
</evidence>
<protein>
    <recommendedName>
        <fullName evidence="6">TraD/TraG TraM recognition site domain-containing protein</fullName>
    </recommendedName>
</protein>
<evidence type="ECO:0000313" key="7">
    <source>
        <dbReference type="EMBL" id="PXY16609.1"/>
    </source>
</evidence>
<dbReference type="AlphaFoldDB" id="A0A2V4ABY4"/>
<dbReference type="GO" id="GO:0005886">
    <property type="term" value="C:plasma membrane"/>
    <property type="evidence" value="ECO:0007669"/>
    <property type="project" value="UniProtKB-SubCell"/>
</dbReference>
<comment type="subcellular location">
    <subcellularLocation>
        <location evidence="1">Cell membrane</location>
        <topology evidence="1">Multi-pass membrane protein</topology>
    </subcellularLocation>
</comment>
<dbReference type="PANTHER" id="PTHR37937">
    <property type="entry name" value="CONJUGATIVE TRANSFER: DNA TRANSPORT"/>
    <property type="match status" value="1"/>
</dbReference>
<dbReference type="SUPFAM" id="SSF52540">
    <property type="entry name" value="P-loop containing nucleoside triphosphate hydrolases"/>
    <property type="match status" value="1"/>
</dbReference>
<dbReference type="PANTHER" id="PTHR37937:SF1">
    <property type="entry name" value="CONJUGATIVE TRANSFER: DNA TRANSPORT"/>
    <property type="match status" value="1"/>
</dbReference>
<keyword evidence="5" id="KW-0472">Membrane</keyword>
<keyword evidence="8" id="KW-1185">Reference proteome</keyword>
<feature type="domain" description="TraD/TraG TraM recognition site" evidence="6">
    <location>
        <begin position="419"/>
        <end position="538"/>
    </location>
</feature>
<dbReference type="Gene3D" id="3.40.50.300">
    <property type="entry name" value="P-loop containing nucleotide triphosphate hydrolases"/>
    <property type="match status" value="1"/>
</dbReference>
<reference evidence="7 8" key="1">
    <citation type="submission" date="2016-07" db="EMBL/GenBank/DDBJ databases">
        <title>Draft genome sequence of Prauserella muralis DSM 45305, isolated from a mould-covered wall in an indoor environment.</title>
        <authorList>
            <person name="Ruckert C."/>
            <person name="Albersmeier A."/>
            <person name="Jiang C.-L."/>
            <person name="Jiang Y."/>
            <person name="Kalinowski J."/>
            <person name="Schneider O."/>
            <person name="Winkler A."/>
            <person name="Zotchev S.B."/>
        </authorList>
    </citation>
    <scope>NUCLEOTIDE SEQUENCE [LARGE SCALE GENOMIC DNA]</scope>
    <source>
        <strain evidence="7 8">DSM 45305</strain>
        <plasmid evidence="8">ppmurdsm45305</plasmid>
    </source>
</reference>
<dbReference type="Pfam" id="PF12696">
    <property type="entry name" value="TraG-D_C"/>
    <property type="match status" value="1"/>
</dbReference>
<keyword evidence="4" id="KW-1133">Transmembrane helix</keyword>
<dbReference type="InterPro" id="IPR027417">
    <property type="entry name" value="P-loop_NTPase"/>
</dbReference>
<dbReference type="EMBL" id="MASW01000024">
    <property type="protein sequence ID" value="PXY16609.1"/>
    <property type="molecule type" value="Genomic_DNA"/>
</dbReference>
<gene>
    <name evidence="7" type="ORF">BAY60_36065</name>
</gene>
<dbReference type="CDD" id="cd01127">
    <property type="entry name" value="TrwB_TraG_TraD_VirD4"/>
    <property type="match status" value="1"/>
</dbReference>
<organism evidence="7 8">
    <name type="scientific">Prauserella muralis</name>
    <dbReference type="NCBI Taxonomy" id="588067"/>
    <lineage>
        <taxon>Bacteria</taxon>
        <taxon>Bacillati</taxon>
        <taxon>Actinomycetota</taxon>
        <taxon>Actinomycetes</taxon>
        <taxon>Pseudonocardiales</taxon>
        <taxon>Pseudonocardiaceae</taxon>
        <taxon>Prauserella</taxon>
    </lineage>
</organism>
<accession>A0A2V4ABY4</accession>
<dbReference type="InterPro" id="IPR032689">
    <property type="entry name" value="TraG-D_C"/>
</dbReference>
<keyword evidence="3" id="KW-0812">Transmembrane</keyword>
<proteinExistence type="predicted"/>
<comment type="caution">
    <text evidence="7">The sequence shown here is derived from an EMBL/GenBank/DDBJ whole genome shotgun (WGS) entry which is preliminary data.</text>
</comment>
<evidence type="ECO:0000259" key="6">
    <source>
        <dbReference type="Pfam" id="PF12696"/>
    </source>
</evidence>
<name>A0A2V4ABY4_9PSEU</name>
<evidence type="ECO:0000313" key="8">
    <source>
        <dbReference type="Proteomes" id="UP000249915"/>
    </source>
</evidence>
<evidence type="ECO:0000256" key="2">
    <source>
        <dbReference type="ARBA" id="ARBA00022475"/>
    </source>
</evidence>
<dbReference type="OrthoDB" id="226701at2"/>
<dbReference type="Proteomes" id="UP000249915">
    <property type="component" value="Plasmid pPmurDSM45305"/>
</dbReference>
<evidence type="ECO:0000256" key="1">
    <source>
        <dbReference type="ARBA" id="ARBA00004651"/>
    </source>
</evidence>
<keyword evidence="2" id="KW-1003">Cell membrane</keyword>
<evidence type="ECO:0000256" key="3">
    <source>
        <dbReference type="ARBA" id="ARBA00022692"/>
    </source>
</evidence>